<keyword evidence="6" id="KW-1185">Reference proteome</keyword>
<evidence type="ECO:0000256" key="3">
    <source>
        <dbReference type="ARBA" id="ARBA00022840"/>
    </source>
</evidence>
<dbReference type="SUPFAM" id="SSF52540">
    <property type="entry name" value="P-loop containing nucleoside triphosphate hydrolases"/>
    <property type="match status" value="1"/>
</dbReference>
<dbReference type="RefSeq" id="WP_016444585.1">
    <property type="nucleotide sequence ID" value="NZ_KE150266.1"/>
</dbReference>
<proteinExistence type="predicted"/>
<dbReference type="GO" id="GO:0016887">
    <property type="term" value="F:ATP hydrolysis activity"/>
    <property type="evidence" value="ECO:0007669"/>
    <property type="project" value="InterPro"/>
</dbReference>
<evidence type="ECO:0000313" key="5">
    <source>
        <dbReference type="EMBL" id="EPD31474.1"/>
    </source>
</evidence>
<keyword evidence="2" id="KW-0547">Nucleotide-binding</keyword>
<dbReference type="AlphaFoldDB" id="A0A9W5VX29"/>
<name>A0A9W5VX29_9ACTO</name>
<dbReference type="CDD" id="cd03255">
    <property type="entry name" value="ABC_MJ0796_LolCDE_FtsE"/>
    <property type="match status" value="1"/>
</dbReference>
<sequence>MSVSTMPVARHASSQRTPIVQLRSITKIYGKDDVRVVALDNVDLDIFEGEFTSIMGPSGSGKSTLLHSLAGLDSVTRGTVTIAGREITSMNDRVLTHFRRDNIGFVFQAFNLVPTIDAEANLTLPMRLAGKRVDKQWMNQIVRNLQLEDRLAHKPHELSGGQQQRLAVARALLSRPAVLVADEPTGNLDSAASAEVLNMLRSAVDHLGQTVIMVTHDVNAASIADRTLVVRDGRIVADIAQPTPEKIGDVTR</sequence>
<gene>
    <name evidence="5" type="ORF">HMPREF9238_01249</name>
</gene>
<evidence type="ECO:0000259" key="4">
    <source>
        <dbReference type="PROSITE" id="PS50893"/>
    </source>
</evidence>
<dbReference type="PANTHER" id="PTHR24220">
    <property type="entry name" value="IMPORT ATP-BINDING PROTEIN"/>
    <property type="match status" value="1"/>
</dbReference>
<organism evidence="5 6">
    <name type="scientific">Gleimia europaea ACS-120-V-Col10b</name>
    <dbReference type="NCBI Taxonomy" id="883069"/>
    <lineage>
        <taxon>Bacteria</taxon>
        <taxon>Bacillati</taxon>
        <taxon>Actinomycetota</taxon>
        <taxon>Actinomycetes</taxon>
        <taxon>Actinomycetales</taxon>
        <taxon>Actinomycetaceae</taxon>
        <taxon>Gleimia</taxon>
    </lineage>
</organism>
<dbReference type="OrthoDB" id="9802264at2"/>
<dbReference type="EMBL" id="AGWN01000001">
    <property type="protein sequence ID" value="EPD31474.1"/>
    <property type="molecule type" value="Genomic_DNA"/>
</dbReference>
<dbReference type="InterPro" id="IPR027417">
    <property type="entry name" value="P-loop_NTPase"/>
</dbReference>
<dbReference type="InterPro" id="IPR017911">
    <property type="entry name" value="MacB-like_ATP-bd"/>
</dbReference>
<dbReference type="InterPro" id="IPR017871">
    <property type="entry name" value="ABC_transporter-like_CS"/>
</dbReference>
<dbReference type="GO" id="GO:0098796">
    <property type="term" value="C:membrane protein complex"/>
    <property type="evidence" value="ECO:0007669"/>
    <property type="project" value="UniProtKB-ARBA"/>
</dbReference>
<dbReference type="InterPro" id="IPR003439">
    <property type="entry name" value="ABC_transporter-like_ATP-bd"/>
</dbReference>
<dbReference type="GO" id="GO:0005886">
    <property type="term" value="C:plasma membrane"/>
    <property type="evidence" value="ECO:0007669"/>
    <property type="project" value="TreeGrafter"/>
</dbReference>
<dbReference type="GO" id="GO:0022857">
    <property type="term" value="F:transmembrane transporter activity"/>
    <property type="evidence" value="ECO:0007669"/>
    <property type="project" value="UniProtKB-ARBA"/>
</dbReference>
<reference evidence="5 6" key="1">
    <citation type="submission" date="2013-05" db="EMBL/GenBank/DDBJ databases">
        <title>The Genome Sequence of Actinomyces europaeus ACS-120-V-COL10B.</title>
        <authorList>
            <consortium name="The Broad Institute Genomics Platform"/>
            <person name="Earl A."/>
            <person name="Ward D."/>
            <person name="Feldgarden M."/>
            <person name="Gevers D."/>
            <person name="Saerens B."/>
            <person name="Vaneechoutte M."/>
            <person name="Walker B."/>
            <person name="Young S."/>
            <person name="Zeng Q."/>
            <person name="Gargeya S."/>
            <person name="Fitzgerald M."/>
            <person name="Haas B."/>
            <person name="Abouelleil A."/>
            <person name="Allen A.W."/>
            <person name="Alvarado L."/>
            <person name="Arachchi H.M."/>
            <person name="Berlin A.M."/>
            <person name="Chapman S.B."/>
            <person name="Gainer-Dewar J."/>
            <person name="Goldberg J."/>
            <person name="Griggs A."/>
            <person name="Gujja S."/>
            <person name="Hansen M."/>
            <person name="Howarth C."/>
            <person name="Imamovic A."/>
            <person name="Ireland A."/>
            <person name="Larimer J."/>
            <person name="McCowan C."/>
            <person name="Murphy C."/>
            <person name="Pearson M."/>
            <person name="Poon T.W."/>
            <person name="Priest M."/>
            <person name="Roberts A."/>
            <person name="Saif S."/>
            <person name="Shea T."/>
            <person name="Sisk P."/>
            <person name="Sykes S."/>
            <person name="Wortman J."/>
            <person name="Nusbaum C."/>
            <person name="Birren B."/>
        </authorList>
    </citation>
    <scope>NUCLEOTIDE SEQUENCE [LARGE SCALE GENOMIC DNA]</scope>
    <source>
        <strain evidence="5 6">ACS-120-V-Col10b</strain>
    </source>
</reference>
<dbReference type="InterPro" id="IPR003593">
    <property type="entry name" value="AAA+_ATPase"/>
</dbReference>
<dbReference type="Pfam" id="PF00005">
    <property type="entry name" value="ABC_tran"/>
    <property type="match status" value="1"/>
</dbReference>
<dbReference type="GO" id="GO:0005524">
    <property type="term" value="F:ATP binding"/>
    <property type="evidence" value="ECO:0007669"/>
    <property type="project" value="UniProtKB-KW"/>
</dbReference>
<evidence type="ECO:0000256" key="1">
    <source>
        <dbReference type="ARBA" id="ARBA00022448"/>
    </source>
</evidence>
<dbReference type="SMART" id="SM00382">
    <property type="entry name" value="AAA"/>
    <property type="match status" value="1"/>
</dbReference>
<dbReference type="Proteomes" id="UP000014387">
    <property type="component" value="Unassembled WGS sequence"/>
</dbReference>
<evidence type="ECO:0000313" key="6">
    <source>
        <dbReference type="Proteomes" id="UP000014387"/>
    </source>
</evidence>
<protein>
    <recommendedName>
        <fullName evidence="4">ABC transporter domain-containing protein</fullName>
    </recommendedName>
</protein>
<dbReference type="PROSITE" id="PS50893">
    <property type="entry name" value="ABC_TRANSPORTER_2"/>
    <property type="match status" value="1"/>
</dbReference>
<comment type="caution">
    <text evidence="5">The sequence shown here is derived from an EMBL/GenBank/DDBJ whole genome shotgun (WGS) entry which is preliminary data.</text>
</comment>
<keyword evidence="1" id="KW-0813">Transport</keyword>
<dbReference type="PROSITE" id="PS00211">
    <property type="entry name" value="ABC_TRANSPORTER_1"/>
    <property type="match status" value="1"/>
</dbReference>
<dbReference type="PANTHER" id="PTHR24220:SF685">
    <property type="entry name" value="ABC TRANSPORTER RELATED"/>
    <property type="match status" value="1"/>
</dbReference>
<accession>A0A9W5VX29</accession>
<evidence type="ECO:0000256" key="2">
    <source>
        <dbReference type="ARBA" id="ARBA00022741"/>
    </source>
</evidence>
<dbReference type="InterPro" id="IPR015854">
    <property type="entry name" value="ABC_transpr_LolD-like"/>
</dbReference>
<feature type="domain" description="ABC transporter" evidence="4">
    <location>
        <begin position="20"/>
        <end position="250"/>
    </location>
</feature>
<keyword evidence="3" id="KW-0067">ATP-binding</keyword>
<dbReference type="Gene3D" id="3.40.50.300">
    <property type="entry name" value="P-loop containing nucleotide triphosphate hydrolases"/>
    <property type="match status" value="1"/>
</dbReference>
<dbReference type="FunFam" id="3.40.50.300:FF:000032">
    <property type="entry name" value="Export ABC transporter ATP-binding protein"/>
    <property type="match status" value="1"/>
</dbReference>